<dbReference type="AlphaFoldDB" id="A0A4E0S3F7"/>
<comment type="caution">
    <text evidence="1">The sequence shown here is derived from an EMBL/GenBank/DDBJ whole genome shotgun (WGS) entry which is preliminary data.</text>
</comment>
<dbReference type="Proteomes" id="UP000230066">
    <property type="component" value="Unassembled WGS sequence"/>
</dbReference>
<organism evidence="1 2">
    <name type="scientific">Fasciola hepatica</name>
    <name type="common">Liver fluke</name>
    <dbReference type="NCBI Taxonomy" id="6192"/>
    <lineage>
        <taxon>Eukaryota</taxon>
        <taxon>Metazoa</taxon>
        <taxon>Spiralia</taxon>
        <taxon>Lophotrochozoa</taxon>
        <taxon>Platyhelminthes</taxon>
        <taxon>Trematoda</taxon>
        <taxon>Digenea</taxon>
        <taxon>Plagiorchiida</taxon>
        <taxon>Echinostomata</taxon>
        <taxon>Echinostomatoidea</taxon>
        <taxon>Fasciolidae</taxon>
        <taxon>Fasciola</taxon>
    </lineage>
</organism>
<dbReference type="EMBL" id="JXXN02000449">
    <property type="protein sequence ID" value="THD27350.1"/>
    <property type="molecule type" value="Genomic_DNA"/>
</dbReference>
<accession>A0A4E0S3F7</accession>
<evidence type="ECO:0000313" key="1">
    <source>
        <dbReference type="EMBL" id="THD27350.1"/>
    </source>
</evidence>
<reference evidence="1" key="1">
    <citation type="submission" date="2019-03" db="EMBL/GenBank/DDBJ databases">
        <title>Improved annotation for the trematode Fasciola hepatica.</title>
        <authorList>
            <person name="Choi Y.-J."/>
            <person name="Martin J."/>
            <person name="Mitreva M."/>
        </authorList>
    </citation>
    <scope>NUCLEOTIDE SEQUENCE [LARGE SCALE GENOMIC DNA]</scope>
</reference>
<sequence length="351" mass="39628">MNEKVISRLKLVIPEGESFIGLIVQSDRFVLTWPSSSANPELHTVRWAVNGQEKDHSHYGGSADRSELLVPDKCVHISAELIKLSDNGTKPTIFKVDYDATDGLPVDPIMSFVDSKLRVDWSAIWPCSHVKDYKLELIGKSGRTILSITTERTSHTLNSRTDCELAEMCVLARDEKGDVIGRRCVPDVPPHGNQTATFLKPGLVMPEETTQCSRNESIFGANELLKYQDGDTAIPSTVLSWKLEAHCPVVLYNIDYEPEDDKQKRTNVVMRDNECIIESILHHTVMQISLVKSNGHVVKSQKRSFFGSRETKIKICTEGGHQVRVYGPYEEEPQDEKLEHHYIWMITIGKK</sequence>
<proteinExistence type="predicted"/>
<protein>
    <submittedName>
        <fullName evidence="1">Uncharacterized protein</fullName>
    </submittedName>
</protein>
<evidence type="ECO:0000313" key="2">
    <source>
        <dbReference type="Proteomes" id="UP000230066"/>
    </source>
</evidence>
<keyword evidence="2" id="KW-1185">Reference proteome</keyword>
<name>A0A4E0S3F7_FASHE</name>
<gene>
    <name evidence="1" type="ORF">D915_001922</name>
</gene>